<dbReference type="InterPro" id="IPR036890">
    <property type="entry name" value="HATPase_C_sf"/>
</dbReference>
<dbReference type="InterPro" id="IPR036097">
    <property type="entry name" value="HisK_dim/P_sf"/>
</dbReference>
<dbReference type="InterPro" id="IPR050736">
    <property type="entry name" value="Sensor_HK_Regulatory"/>
</dbReference>
<dbReference type="CDD" id="cd00082">
    <property type="entry name" value="HisKA"/>
    <property type="match status" value="1"/>
</dbReference>
<evidence type="ECO:0000256" key="3">
    <source>
        <dbReference type="ARBA" id="ARBA00022553"/>
    </source>
</evidence>
<dbReference type="SMART" id="SM00240">
    <property type="entry name" value="FHA"/>
    <property type="match status" value="1"/>
</dbReference>
<keyword evidence="5 10" id="KW-0418">Kinase</keyword>
<dbReference type="InterPro" id="IPR003661">
    <property type="entry name" value="HisK_dim/P_dom"/>
</dbReference>
<comment type="catalytic activity">
    <reaction evidence="1">
        <text>ATP + protein L-histidine = ADP + protein N-phospho-L-histidine.</text>
        <dbReference type="EC" id="2.7.13.3"/>
    </reaction>
</comment>
<dbReference type="Gene3D" id="3.30.450.20">
    <property type="entry name" value="PAS domain"/>
    <property type="match status" value="2"/>
</dbReference>
<dbReference type="eggNOG" id="COG2205">
    <property type="taxonomic scope" value="Bacteria"/>
</dbReference>
<dbReference type="Gene3D" id="1.10.287.130">
    <property type="match status" value="1"/>
</dbReference>
<dbReference type="InterPro" id="IPR013656">
    <property type="entry name" value="PAS_4"/>
</dbReference>
<evidence type="ECO:0000313" key="10">
    <source>
        <dbReference type="EMBL" id="ABW25310.1"/>
    </source>
</evidence>
<dbReference type="eggNOG" id="COG1716">
    <property type="taxonomic scope" value="Bacteria"/>
</dbReference>
<evidence type="ECO:0000259" key="7">
    <source>
        <dbReference type="PROSITE" id="PS50006"/>
    </source>
</evidence>
<dbReference type="STRING" id="329726.AM1_0224"/>
<dbReference type="SUPFAM" id="SSF49879">
    <property type="entry name" value="SMAD/FHA domain"/>
    <property type="match status" value="1"/>
</dbReference>
<dbReference type="SMART" id="SM00091">
    <property type="entry name" value="PAS"/>
    <property type="match status" value="3"/>
</dbReference>
<dbReference type="PROSITE" id="PS50006">
    <property type="entry name" value="FHA_DOMAIN"/>
    <property type="match status" value="1"/>
</dbReference>
<dbReference type="Gene3D" id="3.30.565.10">
    <property type="entry name" value="Histidine kinase-like ATPase, C-terminal domain"/>
    <property type="match status" value="1"/>
</dbReference>
<dbReference type="Pfam" id="PF00498">
    <property type="entry name" value="FHA"/>
    <property type="match status" value="1"/>
</dbReference>
<accession>B0C7Q0</accession>
<dbReference type="PROSITE" id="PS50113">
    <property type="entry name" value="PAC"/>
    <property type="match status" value="1"/>
</dbReference>
<dbReference type="OrthoDB" id="436952at2"/>
<dbReference type="InterPro" id="IPR000014">
    <property type="entry name" value="PAS"/>
</dbReference>
<evidence type="ECO:0000259" key="8">
    <source>
        <dbReference type="PROSITE" id="PS50109"/>
    </source>
</evidence>
<keyword evidence="6" id="KW-0902">Two-component regulatory system</keyword>
<proteinExistence type="predicted"/>
<dbReference type="HOGENOM" id="CLU_418454_0_0_3"/>
<feature type="domain" description="FHA" evidence="7">
    <location>
        <begin position="32"/>
        <end position="92"/>
    </location>
</feature>
<dbReference type="SMART" id="SM00388">
    <property type="entry name" value="HisKA"/>
    <property type="match status" value="1"/>
</dbReference>
<dbReference type="SUPFAM" id="SSF47384">
    <property type="entry name" value="Homodimeric domain of signal transducing histidine kinase"/>
    <property type="match status" value="1"/>
</dbReference>
<dbReference type="InterPro" id="IPR008984">
    <property type="entry name" value="SMAD_FHA_dom_sf"/>
</dbReference>
<reference evidence="10 11" key="1">
    <citation type="journal article" date="2008" name="Proc. Natl. Acad. Sci. U.S.A.">
        <title>Niche adaptation and genome expansion in the chlorophyll d-producing cyanobacterium Acaryochloris marina.</title>
        <authorList>
            <person name="Swingley W.D."/>
            <person name="Chen M."/>
            <person name="Cheung P.C."/>
            <person name="Conrad A.L."/>
            <person name="Dejesa L.C."/>
            <person name="Hao J."/>
            <person name="Honchak B.M."/>
            <person name="Karbach L.E."/>
            <person name="Kurdoglu A."/>
            <person name="Lahiri S."/>
            <person name="Mastrian S.D."/>
            <person name="Miyashita H."/>
            <person name="Page L."/>
            <person name="Ramakrishna P."/>
            <person name="Satoh S."/>
            <person name="Sattley W.M."/>
            <person name="Shimada Y."/>
            <person name="Taylor H.L."/>
            <person name="Tomo T."/>
            <person name="Tsuchiya T."/>
            <person name="Wang Z.T."/>
            <person name="Raymond J."/>
            <person name="Mimuro M."/>
            <person name="Blankenship R.E."/>
            <person name="Touchman J.W."/>
        </authorList>
    </citation>
    <scope>NUCLEOTIDE SEQUENCE [LARGE SCALE GENOMIC DNA]</scope>
    <source>
        <strain evidence="11">MBIC 11017</strain>
    </source>
</reference>
<keyword evidence="3" id="KW-0597">Phosphoprotein</keyword>
<evidence type="ECO:0000259" key="9">
    <source>
        <dbReference type="PROSITE" id="PS50113"/>
    </source>
</evidence>
<dbReference type="Gene3D" id="2.60.200.20">
    <property type="match status" value="1"/>
</dbReference>
<feature type="domain" description="PAC" evidence="9">
    <location>
        <begin position="344"/>
        <end position="396"/>
    </location>
</feature>
<dbReference type="InterPro" id="IPR035965">
    <property type="entry name" value="PAS-like_dom_sf"/>
</dbReference>
<keyword evidence="11" id="KW-1185">Reference proteome</keyword>
<dbReference type="SMART" id="SM00387">
    <property type="entry name" value="HATPase_c"/>
    <property type="match status" value="1"/>
</dbReference>
<dbReference type="Pfam" id="PF00512">
    <property type="entry name" value="HisKA"/>
    <property type="match status" value="1"/>
</dbReference>
<evidence type="ECO:0000256" key="1">
    <source>
        <dbReference type="ARBA" id="ARBA00000085"/>
    </source>
</evidence>
<dbReference type="Pfam" id="PF08448">
    <property type="entry name" value="PAS_4"/>
    <property type="match status" value="2"/>
</dbReference>
<dbReference type="RefSeq" id="WP_012160920.1">
    <property type="nucleotide sequence ID" value="NC_009925.1"/>
</dbReference>
<sequence length="788" mass="88999">MDFSTSSPKIQHFLVIEDELGKRTVPLIDSTCSLGRDPSNSIVIKSPSVSRQHALLMRVTKPDIDSHLFRLIDGNLQGKRSMNGLTVNGQKCTTHDLNHGDEVMFGQEVRARYYMTNNIADVHFLESCESDEVTGFLSNLHNPMQSQTPPSEVLAHSNEAAIVRLASFPELFTNPIIESNLNGKITYLNPAAVAQFPQLREMQTDHPIMAGVTTLIGQEDEKNFAREVEIGSQIFEQSVHYIAESDLIRTYIVDITKRKRMEAALKDSERRFKAIFNQTFQFSGLLNPDGILLEANQTALEFGGLHLDDVINTPLWETRWWSKSAETQSRLKNAVIEAAWGKFVRYEVDILGAEDKVATIDFSLKPVHDEVDNVVLLIFEGRDISDHKQVESDLQRAHSELEQRVQQRTVELKQSNEHLRSEIVERQRAEAALQSSVATNRALINAMPDWMFRFSADGIFVNYKDAPNTKLPLPSEAFLGKSLYDVFPKATAQPFMECIEKTLDRHEMQLFEYQFDAEGNSFVFEARFAVSAENEVMAVIRDITERKRAEDDIRNALNKERELNELKSRFVAMTSHEFRTPLATILSSAELLEHYGHKWDETRKLKHLSQIQQSVDHMTGLLNDVLLLGKAESGNLAFNPVPMQLTEFCTGLAEELQITTQTHEIVCRLQEQLTEVQMDEKLLRHIFTNLLSNAIKYSPQGGIINFDLVFESDEAILKVQDHGLGIPPSECSHVFNSFNRATNVGNISGTGLGLAIVKRSVDLHGGEITLTSQETVGTIFTVRLPIYK</sequence>
<dbReference type="InterPro" id="IPR005467">
    <property type="entry name" value="His_kinase_dom"/>
</dbReference>
<evidence type="ECO:0000256" key="4">
    <source>
        <dbReference type="ARBA" id="ARBA00022679"/>
    </source>
</evidence>
<dbReference type="CDD" id="cd00130">
    <property type="entry name" value="PAS"/>
    <property type="match status" value="2"/>
</dbReference>
<dbReference type="PANTHER" id="PTHR43711">
    <property type="entry name" value="TWO-COMPONENT HISTIDINE KINASE"/>
    <property type="match status" value="1"/>
</dbReference>
<keyword evidence="4" id="KW-0808">Transferase</keyword>
<dbReference type="PROSITE" id="PS50109">
    <property type="entry name" value="HIS_KIN"/>
    <property type="match status" value="1"/>
</dbReference>
<dbReference type="FunFam" id="3.30.565.10:FF:000006">
    <property type="entry name" value="Sensor histidine kinase WalK"/>
    <property type="match status" value="1"/>
</dbReference>
<dbReference type="GO" id="GO:0000155">
    <property type="term" value="F:phosphorelay sensor kinase activity"/>
    <property type="evidence" value="ECO:0007669"/>
    <property type="project" value="InterPro"/>
</dbReference>
<dbReference type="CDD" id="cd00075">
    <property type="entry name" value="HATPase"/>
    <property type="match status" value="1"/>
</dbReference>
<evidence type="ECO:0000256" key="2">
    <source>
        <dbReference type="ARBA" id="ARBA00012438"/>
    </source>
</evidence>
<dbReference type="InterPro" id="IPR000253">
    <property type="entry name" value="FHA_dom"/>
</dbReference>
<protein>
    <recommendedName>
        <fullName evidence="2">histidine kinase</fullName>
        <ecNumber evidence="2">2.7.13.3</ecNumber>
    </recommendedName>
</protein>
<dbReference type="InterPro" id="IPR003594">
    <property type="entry name" value="HATPase_dom"/>
</dbReference>
<gene>
    <name evidence="10" type="ordered locus">AM1_0224</name>
</gene>
<dbReference type="InterPro" id="IPR004358">
    <property type="entry name" value="Sig_transdc_His_kin-like_C"/>
</dbReference>
<evidence type="ECO:0000256" key="5">
    <source>
        <dbReference type="ARBA" id="ARBA00022777"/>
    </source>
</evidence>
<dbReference type="NCBIfam" id="TIGR00229">
    <property type="entry name" value="sensory_box"/>
    <property type="match status" value="2"/>
</dbReference>
<dbReference type="SUPFAM" id="SSF55785">
    <property type="entry name" value="PYP-like sensor domain (PAS domain)"/>
    <property type="match status" value="2"/>
</dbReference>
<evidence type="ECO:0000256" key="6">
    <source>
        <dbReference type="ARBA" id="ARBA00023012"/>
    </source>
</evidence>
<dbReference type="KEGG" id="amr:AM1_0224"/>
<dbReference type="eggNOG" id="COG4191">
    <property type="taxonomic scope" value="Bacteria"/>
</dbReference>
<dbReference type="EC" id="2.7.13.3" evidence="2"/>
<dbReference type="PRINTS" id="PR00344">
    <property type="entry name" value="BCTRLSENSOR"/>
</dbReference>
<feature type="domain" description="Histidine kinase" evidence="8">
    <location>
        <begin position="573"/>
        <end position="788"/>
    </location>
</feature>
<dbReference type="AlphaFoldDB" id="B0C7Q0"/>
<dbReference type="FunFam" id="3.30.450.20:FF:000155">
    <property type="entry name" value="Sensor histidine kinase TodS"/>
    <property type="match status" value="1"/>
</dbReference>
<dbReference type="PANTHER" id="PTHR43711:SF26">
    <property type="entry name" value="SENSOR HISTIDINE KINASE RCSC"/>
    <property type="match status" value="1"/>
</dbReference>
<organism evidence="10 11">
    <name type="scientific">Acaryochloris marina (strain MBIC 11017)</name>
    <dbReference type="NCBI Taxonomy" id="329726"/>
    <lineage>
        <taxon>Bacteria</taxon>
        <taxon>Bacillati</taxon>
        <taxon>Cyanobacteriota</taxon>
        <taxon>Cyanophyceae</taxon>
        <taxon>Acaryochloridales</taxon>
        <taxon>Acaryochloridaceae</taxon>
        <taxon>Acaryochloris</taxon>
    </lineage>
</organism>
<dbReference type="Pfam" id="PF02518">
    <property type="entry name" value="HATPase_c"/>
    <property type="match status" value="1"/>
</dbReference>
<dbReference type="InterPro" id="IPR000700">
    <property type="entry name" value="PAS-assoc_C"/>
</dbReference>
<name>B0C7Q0_ACAM1</name>
<dbReference type="SUPFAM" id="SSF55874">
    <property type="entry name" value="ATPase domain of HSP90 chaperone/DNA topoisomerase II/histidine kinase"/>
    <property type="match status" value="1"/>
</dbReference>
<dbReference type="EMBL" id="CP000828">
    <property type="protein sequence ID" value="ABW25310.1"/>
    <property type="molecule type" value="Genomic_DNA"/>
</dbReference>
<evidence type="ECO:0000313" key="11">
    <source>
        <dbReference type="Proteomes" id="UP000000268"/>
    </source>
</evidence>
<dbReference type="Proteomes" id="UP000000268">
    <property type="component" value="Chromosome"/>
</dbReference>